<keyword evidence="3" id="KW-0732">Signal</keyword>
<evidence type="ECO:0000256" key="2">
    <source>
        <dbReference type="ARBA" id="ARBA00019671"/>
    </source>
</evidence>
<comment type="caution">
    <text evidence="5">The sequence shown here is derived from an EMBL/GenBank/DDBJ whole genome shotgun (WGS) entry which is preliminary data.</text>
</comment>
<dbReference type="Proteomes" id="UP000789390">
    <property type="component" value="Unassembled WGS sequence"/>
</dbReference>
<dbReference type="PANTHER" id="PTHR15360:SF4">
    <property type="entry name" value="PROTEIN KINASE DOMAIN-CONTAINING PROTEIN"/>
    <property type="match status" value="1"/>
</dbReference>
<reference evidence="5" key="1">
    <citation type="submission" date="2021-11" db="EMBL/GenBank/DDBJ databases">
        <authorList>
            <person name="Schell T."/>
        </authorList>
    </citation>
    <scope>NUCLEOTIDE SEQUENCE</scope>
    <source>
        <strain evidence="5">M5</strain>
    </source>
</reference>
<proteinExistence type="predicted"/>
<evidence type="ECO:0000313" key="5">
    <source>
        <dbReference type="EMBL" id="CAH0103834.1"/>
    </source>
</evidence>
<dbReference type="PROSITE" id="PS50835">
    <property type="entry name" value="IG_LIKE"/>
    <property type="match status" value="2"/>
</dbReference>
<dbReference type="OrthoDB" id="6335372at2759"/>
<accession>A0A8J2WGT4</accession>
<name>A0A8J2WGT4_9CRUS</name>
<dbReference type="EMBL" id="CAKKLH010000115">
    <property type="protein sequence ID" value="CAH0103834.1"/>
    <property type="molecule type" value="Genomic_DNA"/>
</dbReference>
<dbReference type="SMART" id="SM00409">
    <property type="entry name" value="IG"/>
    <property type="match status" value="3"/>
</dbReference>
<evidence type="ECO:0000259" key="4">
    <source>
        <dbReference type="PROSITE" id="PS50835"/>
    </source>
</evidence>
<feature type="domain" description="Ig-like" evidence="4">
    <location>
        <begin position="502"/>
        <end position="612"/>
    </location>
</feature>
<organism evidence="5 6">
    <name type="scientific">Daphnia galeata</name>
    <dbReference type="NCBI Taxonomy" id="27404"/>
    <lineage>
        <taxon>Eukaryota</taxon>
        <taxon>Metazoa</taxon>
        <taxon>Ecdysozoa</taxon>
        <taxon>Arthropoda</taxon>
        <taxon>Crustacea</taxon>
        <taxon>Branchiopoda</taxon>
        <taxon>Diplostraca</taxon>
        <taxon>Cladocera</taxon>
        <taxon>Anomopoda</taxon>
        <taxon>Daphniidae</taxon>
        <taxon>Daphnia</taxon>
    </lineage>
</organism>
<dbReference type="SUPFAM" id="SSF48726">
    <property type="entry name" value="Immunoglobulin"/>
    <property type="match status" value="3"/>
</dbReference>
<protein>
    <recommendedName>
        <fullName evidence="2">Platelet-derived growth factor receptor-like protein</fullName>
    </recommendedName>
</protein>
<feature type="signal peptide" evidence="3">
    <location>
        <begin position="1"/>
        <end position="32"/>
    </location>
</feature>
<evidence type="ECO:0000313" key="6">
    <source>
        <dbReference type="Proteomes" id="UP000789390"/>
    </source>
</evidence>
<gene>
    <name evidence="5" type="ORF">DGAL_LOCUS6509</name>
</gene>
<dbReference type="InterPro" id="IPR007110">
    <property type="entry name" value="Ig-like_dom"/>
</dbReference>
<dbReference type="Gene3D" id="2.60.40.10">
    <property type="entry name" value="Immunoglobulins"/>
    <property type="match status" value="4"/>
</dbReference>
<dbReference type="AlphaFoldDB" id="A0A8J2WGT4"/>
<comment type="subunit">
    <text evidence="1">Forms a complex composed of PDGFRL, TNK2 and GRB2.</text>
</comment>
<feature type="domain" description="Ig-like" evidence="4">
    <location>
        <begin position="278"/>
        <end position="382"/>
    </location>
</feature>
<evidence type="ECO:0000256" key="3">
    <source>
        <dbReference type="SAM" id="SignalP"/>
    </source>
</evidence>
<keyword evidence="6" id="KW-1185">Reference proteome</keyword>
<dbReference type="InterPro" id="IPR042495">
    <property type="entry name" value="PDGFRL"/>
</dbReference>
<sequence>MSPIIDQYLHVWTQRRTVFLLFLLLSMKVTDGGLSIRPSGPAAGFIEDTLFNLTCHSNRPGNFTWALPVHSSDELDNIQIKIPNDLPKRAHITAYREGDVFVTILTVLKAKRSDSGRYTCHPVGINPVDLKIQSETLPSVYIFISCKGVDGVEVNPLKSVYVISNPSPQLFVVPCFNYFPSQHFANVDLALQKRKLPQSGSADTLWESVDLSVKSYFNWSFADFKGIAIRHPKNGEYRCGAVTFNSTCPVPKWSLYSFFIVHESVEKEALEDDKDQRPRIRPTSVPFLIFPSGSTFSLFCKTDALAAHQWNVNWRLPFAFHNDDYDTVQVKNLGQRVVATLAKANGKSSQSDYSVLTITNASHLDTGYYTCHRADNDSISVRQYVFIQDWNALVAAPLNKYLDFGKEEAMIGCRPTHPSVQMSLLKLTEDGTPVTVYSPSKDNKKVGDWSYNVFEGFKYTKRVSWETEGTYLCVGRKNYLEGPSRHRSAVVTHELYLKVGGIELTMSFNNSKKTGKITEGDYVKLTCRSREWQQDKDNLPNITWHWSRLDDQNVSVTMELSNSVVPVGVKIAEQTKRSINGYVLSHLSWLNISSQAAGTYKCTHEPSSVSASYILAVSPVSDEQQQKNGQNRLLCGVDSLFSTVEGFLWFVTYTVLLLKIY</sequence>
<dbReference type="InterPro" id="IPR036179">
    <property type="entry name" value="Ig-like_dom_sf"/>
</dbReference>
<dbReference type="PANTHER" id="PTHR15360">
    <property type="entry name" value="PLATELET-DERIVED GROWTH FACTOR RECEPTOR LIKE"/>
    <property type="match status" value="1"/>
</dbReference>
<evidence type="ECO:0000256" key="1">
    <source>
        <dbReference type="ARBA" id="ARBA00011360"/>
    </source>
</evidence>
<dbReference type="InterPro" id="IPR003599">
    <property type="entry name" value="Ig_sub"/>
</dbReference>
<dbReference type="InterPro" id="IPR013783">
    <property type="entry name" value="Ig-like_fold"/>
</dbReference>
<feature type="chain" id="PRO_5035278206" description="Platelet-derived growth factor receptor-like protein" evidence="3">
    <location>
        <begin position="33"/>
        <end position="661"/>
    </location>
</feature>